<dbReference type="PANTHER" id="PTHR30595">
    <property type="entry name" value="GLPR-RELATED TRANSCRIPTIONAL REPRESSOR"/>
    <property type="match status" value="1"/>
</dbReference>
<dbReference type="InterPro" id="IPR038461">
    <property type="entry name" value="Schlafen_AlbA_2_dom_sf"/>
</dbReference>
<dbReference type="RefSeq" id="WP_013521169.1">
    <property type="nucleotide sequence ID" value="NZ_JAAQWG010000036.1"/>
</dbReference>
<evidence type="ECO:0000313" key="3">
    <source>
        <dbReference type="Proteomes" id="UP000537729"/>
    </source>
</evidence>
<dbReference type="AlphaFoldDB" id="A0A7Y1A8P4"/>
<protein>
    <submittedName>
        <fullName evidence="2">ATP-binding protein</fullName>
    </submittedName>
</protein>
<organism evidence="2 3">
    <name type="scientific">Pseudomonas veronii</name>
    <dbReference type="NCBI Taxonomy" id="76761"/>
    <lineage>
        <taxon>Bacteria</taxon>
        <taxon>Pseudomonadati</taxon>
        <taxon>Pseudomonadota</taxon>
        <taxon>Gammaproteobacteria</taxon>
        <taxon>Pseudomonadales</taxon>
        <taxon>Pseudomonadaceae</taxon>
        <taxon>Pseudomonas</taxon>
    </lineage>
</organism>
<evidence type="ECO:0000259" key="1">
    <source>
        <dbReference type="Pfam" id="PF04326"/>
    </source>
</evidence>
<name>A0A7Y1A8P4_PSEVE</name>
<dbReference type="InterPro" id="IPR007421">
    <property type="entry name" value="Schlafen_AlbA_2_dom"/>
</dbReference>
<evidence type="ECO:0000313" key="2">
    <source>
        <dbReference type="EMBL" id="NMY11222.1"/>
    </source>
</evidence>
<keyword evidence="2" id="KW-0067">ATP-binding</keyword>
<proteinExistence type="predicted"/>
<dbReference type="PANTHER" id="PTHR30595:SF6">
    <property type="entry name" value="SCHLAFEN ALBA-2 DOMAIN-CONTAINING PROTEIN"/>
    <property type="match status" value="1"/>
</dbReference>
<sequence>MTIEPWADAQLSEDIPRLAQGGESETVEFKRELPKQVRDLAKEIAAFASSSGGRLLLGVADDGSIPGVENAHDPAVRDDLGRRIVGVCQIIDPPVRPQIGWTSANGLGVLVITVEKGSEPLYYVDSRAYIRHGTVYRPATASEVRAALTASMPGEAAEGPKNHPELSALADVLANVRRWSDTDSEMRSLKPWIEDWSADAEVYASKLRDLSVSDWAIESHVNERLEATAEKLDEVAQFRHYLGEGENFNDVCNSAGFAAAELMRDLVDPIEVSDETQRKVLEAIAKLARKLTQMWDRANKEIFDGRVEKAQQETYGIGQQIATWTYFRLSVVPESTLADLRRIGLSLLQLVSMRVYMDGGASLQRIVDDAQTLVKELNANVESFLQFDR</sequence>
<feature type="domain" description="Schlafen AlbA-2" evidence="1">
    <location>
        <begin position="23"/>
        <end position="137"/>
    </location>
</feature>
<comment type="caution">
    <text evidence="2">The sequence shown here is derived from an EMBL/GenBank/DDBJ whole genome shotgun (WGS) entry which is preliminary data.</text>
</comment>
<dbReference type="Pfam" id="PF04326">
    <property type="entry name" value="SLFN_AlbA_2"/>
    <property type="match status" value="1"/>
</dbReference>
<dbReference type="Gene3D" id="3.30.950.30">
    <property type="entry name" value="Schlafen, AAA domain"/>
    <property type="match status" value="1"/>
</dbReference>
<gene>
    <name evidence="2" type="ORF">HBO38_22715</name>
</gene>
<dbReference type="GO" id="GO:0005524">
    <property type="term" value="F:ATP binding"/>
    <property type="evidence" value="ECO:0007669"/>
    <property type="project" value="UniProtKB-KW"/>
</dbReference>
<dbReference type="Proteomes" id="UP000537729">
    <property type="component" value="Unassembled WGS sequence"/>
</dbReference>
<accession>A0A7Y1A8P4</accession>
<keyword evidence="2" id="KW-0547">Nucleotide-binding</keyword>
<dbReference type="EMBL" id="JAAQWG010000036">
    <property type="protein sequence ID" value="NMY11222.1"/>
    <property type="molecule type" value="Genomic_DNA"/>
</dbReference>
<reference evidence="2 3" key="1">
    <citation type="journal article" date="2020" name="Front. Microbiol.">
        <title>Genetic Organization of the aprX-lipA2 Operon Affects the Proteolytic Potential of Pseudomonas Species in Milk.</title>
        <authorList>
            <person name="Maier C."/>
            <person name="Huptas C."/>
            <person name="von Neubeck M."/>
            <person name="Scherer S."/>
            <person name="Wenning M."/>
            <person name="Lucking G."/>
        </authorList>
    </citation>
    <scope>NUCLEOTIDE SEQUENCE [LARGE SCALE GENOMIC DNA]</scope>
    <source>
        <strain evidence="2 3">DSM 16272</strain>
    </source>
</reference>